<sequence length="381" mass="41424">MRVTHIITGLSIGGAEKVLLRLLRDMDTDGFKNSVISITDKGALSESMAATGANVAAMGFLKGKVNAIPAARLGAELRSNKPDLVQTWMYHADLIGGIAARLTTSAPVLWNLRQSTLDETHSKKSTLRTAMACARLSFSLPSTIVCGSQSARRVHADLGYDATKMVVLNNGFDTDIHRHSPEQRTAFRAKLGIPEDSILIGNPSRYDPQKDHLTFLQAAARVAQKVPNAHFVFCGDSITPENQNLSSIIQEQGLSERVHILGTLKDINPFYSGIDILALSSAYGEGAPNVIGEAMSAEVPCLATDVGDSAYLIGDTGLIVPSRNAHVFAGALVSLSQDSLDSRKAKGQAARQRIKEHFPLVTMVRRYEDLYRRVYSQRYDF</sequence>
<evidence type="ECO:0000313" key="4">
    <source>
        <dbReference type="Proteomes" id="UP000095347"/>
    </source>
</evidence>
<dbReference type="Gene3D" id="3.40.50.2000">
    <property type="entry name" value="Glycogen Phosphorylase B"/>
    <property type="match status" value="2"/>
</dbReference>
<dbReference type="PANTHER" id="PTHR12526">
    <property type="entry name" value="GLYCOSYLTRANSFERASE"/>
    <property type="match status" value="1"/>
</dbReference>
<dbReference type="CDD" id="cd03807">
    <property type="entry name" value="GT4_WbnK-like"/>
    <property type="match status" value="1"/>
</dbReference>
<evidence type="ECO:0000313" key="3">
    <source>
        <dbReference type="EMBL" id="OEJ66647.1"/>
    </source>
</evidence>
<proteinExistence type="predicted"/>
<gene>
    <name evidence="3" type="ORF">BEN30_11840</name>
</gene>
<evidence type="ECO:0000259" key="1">
    <source>
        <dbReference type="Pfam" id="PF00534"/>
    </source>
</evidence>
<comment type="caution">
    <text evidence="3">The sequence shown here is derived from an EMBL/GenBank/DDBJ whole genome shotgun (WGS) entry which is preliminary data.</text>
</comment>
<feature type="domain" description="Glycosyl transferase family 1" evidence="1">
    <location>
        <begin position="184"/>
        <end position="353"/>
    </location>
</feature>
<evidence type="ECO:0008006" key="5">
    <source>
        <dbReference type="Google" id="ProtNLM"/>
    </source>
</evidence>
<dbReference type="InterPro" id="IPR001296">
    <property type="entry name" value="Glyco_trans_1"/>
</dbReference>
<dbReference type="STRING" id="28181.BEN30_11840"/>
<dbReference type="InterPro" id="IPR028098">
    <property type="entry name" value="Glyco_trans_4-like_N"/>
</dbReference>
<dbReference type="Pfam" id="PF13439">
    <property type="entry name" value="Glyco_transf_4"/>
    <property type="match status" value="1"/>
</dbReference>
<reference evidence="4" key="1">
    <citation type="submission" date="2016-07" db="EMBL/GenBank/DDBJ databases">
        <authorList>
            <person name="Florea S."/>
            <person name="Webb J.S."/>
            <person name="Jaromczyk J."/>
            <person name="Schardl C.L."/>
        </authorList>
    </citation>
    <scope>NUCLEOTIDE SEQUENCE [LARGE SCALE GENOMIC DNA]</scope>
    <source>
        <strain evidence="4">MV-1</strain>
    </source>
</reference>
<evidence type="ECO:0000259" key="2">
    <source>
        <dbReference type="Pfam" id="PF13439"/>
    </source>
</evidence>
<protein>
    <recommendedName>
        <fullName evidence="5">Glycosyltransferase subfamily 4-like N-terminal domain-containing protein</fullName>
    </recommendedName>
</protein>
<feature type="domain" description="Glycosyltransferase subfamily 4-like N-terminal" evidence="2">
    <location>
        <begin position="12"/>
        <end position="175"/>
    </location>
</feature>
<dbReference type="Pfam" id="PF00534">
    <property type="entry name" value="Glycos_transf_1"/>
    <property type="match status" value="1"/>
</dbReference>
<dbReference type="Proteomes" id="UP000095347">
    <property type="component" value="Unassembled WGS sequence"/>
</dbReference>
<keyword evidence="4" id="KW-1185">Reference proteome</keyword>
<name>A0A1E5Q6N1_9PROT</name>
<organism evidence="3 4">
    <name type="scientific">Magnetovibrio blakemorei</name>
    <dbReference type="NCBI Taxonomy" id="28181"/>
    <lineage>
        <taxon>Bacteria</taxon>
        <taxon>Pseudomonadati</taxon>
        <taxon>Pseudomonadota</taxon>
        <taxon>Alphaproteobacteria</taxon>
        <taxon>Rhodospirillales</taxon>
        <taxon>Magnetovibrionaceae</taxon>
        <taxon>Magnetovibrio</taxon>
    </lineage>
</organism>
<accession>A0A1E5Q6N1</accession>
<dbReference type="GO" id="GO:0016757">
    <property type="term" value="F:glycosyltransferase activity"/>
    <property type="evidence" value="ECO:0007669"/>
    <property type="project" value="InterPro"/>
</dbReference>
<dbReference type="SUPFAM" id="SSF53756">
    <property type="entry name" value="UDP-Glycosyltransferase/glycogen phosphorylase"/>
    <property type="match status" value="1"/>
</dbReference>
<dbReference type="EMBL" id="MCGG01000030">
    <property type="protein sequence ID" value="OEJ66647.1"/>
    <property type="molecule type" value="Genomic_DNA"/>
</dbReference>
<dbReference type="AlphaFoldDB" id="A0A1E5Q6N1"/>
<dbReference type="PANTHER" id="PTHR12526:SF630">
    <property type="entry name" value="GLYCOSYLTRANSFERASE"/>
    <property type="match status" value="1"/>
</dbReference>